<comment type="function">
    <text evidence="9">DNA polymerase III is a complex, multichain enzyme responsible for most of the replicative synthesis in bacteria. This DNA polymerase also exhibits 3' to 5' exonuclease activity.</text>
</comment>
<reference evidence="11 12" key="1">
    <citation type="submission" date="2021-02" db="EMBL/GenBank/DDBJ databases">
        <title>Characterization of Marinitoga sp. nov. str. BP5-C20A.</title>
        <authorList>
            <person name="Erauso G."/>
            <person name="Postec A."/>
        </authorList>
    </citation>
    <scope>NUCLEOTIDE SEQUENCE [LARGE SCALE GENOMIC DNA]</scope>
    <source>
        <strain evidence="11 12">BP5-C20A</strain>
    </source>
</reference>
<dbReference type="InterPro" id="IPR050238">
    <property type="entry name" value="DNA_Rep/Repair_Clamp_Loader"/>
</dbReference>
<proteinExistence type="inferred from homology"/>
<dbReference type="PANTHER" id="PTHR11669:SF0">
    <property type="entry name" value="PROTEIN STICHEL-LIKE 2"/>
    <property type="match status" value="1"/>
</dbReference>
<dbReference type="GO" id="GO:0003887">
    <property type="term" value="F:DNA-directed DNA polymerase activity"/>
    <property type="evidence" value="ECO:0007669"/>
    <property type="project" value="UniProtKB-EC"/>
</dbReference>
<dbReference type="NCBIfam" id="NF004046">
    <property type="entry name" value="PRK05563.1"/>
    <property type="match status" value="1"/>
</dbReference>
<dbReference type="Pfam" id="PF12169">
    <property type="entry name" value="DNA_pol3_gamma3"/>
    <property type="match status" value="1"/>
</dbReference>
<keyword evidence="7 9" id="KW-0239">DNA-directed DNA polymerase</keyword>
<keyword evidence="2 9" id="KW-0235">DNA replication</keyword>
<evidence type="ECO:0000256" key="7">
    <source>
        <dbReference type="ARBA" id="ARBA00022932"/>
    </source>
</evidence>
<keyword evidence="9 11" id="KW-0808">Transferase</keyword>
<dbReference type="EC" id="2.7.7.7" evidence="9"/>
<dbReference type="PANTHER" id="PTHR11669">
    <property type="entry name" value="REPLICATION FACTOR C / DNA POLYMERASE III GAMMA-TAU SUBUNIT"/>
    <property type="match status" value="1"/>
</dbReference>
<dbReference type="InterPro" id="IPR001270">
    <property type="entry name" value="ClpA/B"/>
</dbReference>
<dbReference type="PRINTS" id="PR00300">
    <property type="entry name" value="CLPPROTEASEA"/>
</dbReference>
<evidence type="ECO:0000256" key="5">
    <source>
        <dbReference type="ARBA" id="ARBA00022833"/>
    </source>
</evidence>
<dbReference type="Pfam" id="PF22608">
    <property type="entry name" value="DNAX_ATPase_lid"/>
    <property type="match status" value="1"/>
</dbReference>
<dbReference type="InterPro" id="IPR027417">
    <property type="entry name" value="P-loop_NTPase"/>
</dbReference>
<keyword evidence="5" id="KW-0862">Zinc</keyword>
<dbReference type="RefSeq" id="WP_280998704.1">
    <property type="nucleotide sequence ID" value="NZ_CP069362.1"/>
</dbReference>
<comment type="similarity">
    <text evidence="1 9">Belongs to the DnaX/STICHEL family.</text>
</comment>
<dbReference type="SMART" id="SM00382">
    <property type="entry name" value="AAA"/>
    <property type="match status" value="1"/>
</dbReference>
<evidence type="ECO:0000256" key="6">
    <source>
        <dbReference type="ARBA" id="ARBA00022840"/>
    </source>
</evidence>
<comment type="subunit">
    <text evidence="9">DNA polymerase III contains a core (composed of alpha, epsilon and theta chains) that associates with a tau subunit. This core dimerizes to form the POLIII' complex. PolIII' associates with the gamma complex (composed of gamma, delta, delta', psi and chi chains) and with the beta chain to form the complete DNA polymerase III complex.</text>
</comment>
<keyword evidence="9 11" id="KW-0548">Nucleotidyltransferase</keyword>
<organism evidence="11 12">
    <name type="scientific">Marinitoga aeolica</name>
    <dbReference type="NCBI Taxonomy" id="2809031"/>
    <lineage>
        <taxon>Bacteria</taxon>
        <taxon>Thermotogati</taxon>
        <taxon>Thermotogota</taxon>
        <taxon>Thermotogae</taxon>
        <taxon>Petrotogales</taxon>
        <taxon>Petrotogaceae</taxon>
        <taxon>Marinitoga</taxon>
    </lineage>
</organism>
<evidence type="ECO:0000256" key="8">
    <source>
        <dbReference type="ARBA" id="ARBA00049244"/>
    </source>
</evidence>
<accession>A0ABY8PQ70</accession>
<dbReference type="InterPro" id="IPR045085">
    <property type="entry name" value="HLD_clamp_pol_III_gamma_tau"/>
</dbReference>
<keyword evidence="4 9" id="KW-0547">Nucleotide-binding</keyword>
<name>A0ABY8PQ70_9BACT</name>
<gene>
    <name evidence="9 11" type="primary">dnaX</name>
    <name evidence="11" type="ORF">JRV97_10610</name>
</gene>
<dbReference type="EMBL" id="CP069362">
    <property type="protein sequence ID" value="WGS64792.1"/>
    <property type="molecule type" value="Genomic_DNA"/>
</dbReference>
<protein>
    <recommendedName>
        <fullName evidence="9">DNA polymerase III subunit gamma/tau</fullName>
        <ecNumber evidence="9">2.7.7.7</ecNumber>
    </recommendedName>
</protein>
<dbReference type="InterPro" id="IPR022754">
    <property type="entry name" value="DNA_pol_III_gamma-3"/>
</dbReference>
<dbReference type="SUPFAM" id="SSF52540">
    <property type="entry name" value="P-loop containing nucleoside triphosphate hydrolases"/>
    <property type="match status" value="1"/>
</dbReference>
<feature type="domain" description="AAA+ ATPase" evidence="10">
    <location>
        <begin position="35"/>
        <end position="177"/>
    </location>
</feature>
<dbReference type="InterPro" id="IPR012763">
    <property type="entry name" value="DNA_pol_III_sug/sutau_N"/>
</dbReference>
<dbReference type="Proteomes" id="UP001232493">
    <property type="component" value="Chromosome"/>
</dbReference>
<dbReference type="InterPro" id="IPR003593">
    <property type="entry name" value="AAA+_ATPase"/>
</dbReference>
<evidence type="ECO:0000313" key="12">
    <source>
        <dbReference type="Proteomes" id="UP001232493"/>
    </source>
</evidence>
<keyword evidence="3" id="KW-0479">Metal-binding</keyword>
<keyword evidence="12" id="KW-1185">Reference proteome</keyword>
<keyword evidence="6 9" id="KW-0067">ATP-binding</keyword>
<evidence type="ECO:0000256" key="2">
    <source>
        <dbReference type="ARBA" id="ARBA00022705"/>
    </source>
</evidence>
<dbReference type="CDD" id="cd00009">
    <property type="entry name" value="AAA"/>
    <property type="match status" value="1"/>
</dbReference>
<evidence type="ECO:0000256" key="9">
    <source>
        <dbReference type="RuleBase" id="RU364063"/>
    </source>
</evidence>
<evidence type="ECO:0000256" key="1">
    <source>
        <dbReference type="ARBA" id="ARBA00006360"/>
    </source>
</evidence>
<dbReference type="Gene3D" id="1.10.8.60">
    <property type="match status" value="1"/>
</dbReference>
<sequence>MITLYRKYRPMTFKELIGQEHIKKYFEKSIEKNEISHAYIFSGPRGTGKTSTARILSKILNCKNPNGHNPCNKCENCVAINNGNFMDVIELDAASNRGIDEIRKIRDAANFRPVSGKYKVYIIDEFHMLTKEAFNALLKTLEEPPEHVIFILATTNLEKVPETIISRAQVLQFKNITESDITNHIINIAKSENRNITEDAAKIIARKAKGGARDALSLLEQLLKFSDNNITQNDVIKILGLFDENLLENFINSIYNGDNENLLKISNEIFNEGKEIEVFLEEVLEYIFNNIEKSENLSRDIHIAKKLSDLLKEIKYSENKKILFDINILLFAFEFSTNNNEKKSLQSTKLDNITQYEEISTSTVESLTSKVLDILLNKKEKMDLGLYFALKNAKITEKDDYIKIFFKKENLLEYQIVKSKSTILELFYSNLTKHLIKIDIEYENNKDEEMRKNNIIKLF</sequence>
<evidence type="ECO:0000256" key="4">
    <source>
        <dbReference type="ARBA" id="ARBA00022741"/>
    </source>
</evidence>
<evidence type="ECO:0000259" key="10">
    <source>
        <dbReference type="SMART" id="SM00382"/>
    </source>
</evidence>
<dbReference type="CDD" id="cd18137">
    <property type="entry name" value="HLD_clamp_pol_III_gamma_tau"/>
    <property type="match status" value="1"/>
</dbReference>
<dbReference type="Gene3D" id="3.40.50.300">
    <property type="entry name" value="P-loop containing nucleotide triphosphate hydrolases"/>
    <property type="match status" value="1"/>
</dbReference>
<evidence type="ECO:0000256" key="3">
    <source>
        <dbReference type="ARBA" id="ARBA00022723"/>
    </source>
</evidence>
<evidence type="ECO:0000313" key="11">
    <source>
        <dbReference type="EMBL" id="WGS64792.1"/>
    </source>
</evidence>
<comment type="catalytic activity">
    <reaction evidence="8 9">
        <text>DNA(n) + a 2'-deoxyribonucleoside 5'-triphosphate = DNA(n+1) + diphosphate</text>
        <dbReference type="Rhea" id="RHEA:22508"/>
        <dbReference type="Rhea" id="RHEA-COMP:17339"/>
        <dbReference type="Rhea" id="RHEA-COMP:17340"/>
        <dbReference type="ChEBI" id="CHEBI:33019"/>
        <dbReference type="ChEBI" id="CHEBI:61560"/>
        <dbReference type="ChEBI" id="CHEBI:173112"/>
        <dbReference type="EC" id="2.7.7.7"/>
    </reaction>
</comment>
<dbReference type="Pfam" id="PF13177">
    <property type="entry name" value="DNA_pol3_delta2"/>
    <property type="match status" value="1"/>
</dbReference>
<dbReference type="NCBIfam" id="TIGR02397">
    <property type="entry name" value="dnaX_nterm"/>
    <property type="match status" value="1"/>
</dbReference>